<dbReference type="PROSITE" id="PS50994">
    <property type="entry name" value="INTEGRASE"/>
    <property type="match status" value="1"/>
</dbReference>
<proteinExistence type="predicted"/>
<dbReference type="InterPro" id="IPR050900">
    <property type="entry name" value="Transposase_IS3/IS150/IS904"/>
</dbReference>
<feature type="domain" description="Integrase catalytic" evidence="2">
    <location>
        <begin position="236"/>
        <end position="400"/>
    </location>
</feature>
<name>A0ABZ2XMK4_9RHOB</name>
<dbReference type="Gene3D" id="1.10.10.10">
    <property type="entry name" value="Winged helix-like DNA-binding domain superfamily/Winged helix DNA-binding domain"/>
    <property type="match status" value="1"/>
</dbReference>
<dbReference type="NCBIfam" id="NF033516">
    <property type="entry name" value="transpos_IS3"/>
    <property type="match status" value="1"/>
</dbReference>
<dbReference type="EMBL" id="CP123584">
    <property type="protein sequence ID" value="WZK87311.1"/>
    <property type="molecule type" value="Genomic_DNA"/>
</dbReference>
<evidence type="ECO:0000313" key="4">
    <source>
        <dbReference type="Proteomes" id="UP001623232"/>
    </source>
</evidence>
<evidence type="ECO:0000259" key="2">
    <source>
        <dbReference type="PROSITE" id="PS50994"/>
    </source>
</evidence>
<dbReference type="Pfam" id="PF13276">
    <property type="entry name" value="HTH_21"/>
    <property type="match status" value="1"/>
</dbReference>
<evidence type="ECO:0000313" key="3">
    <source>
        <dbReference type="EMBL" id="WZK87311.1"/>
    </source>
</evidence>
<sequence>MIKGNSGNRFSTEVRARAVRLVLENEADYPSRSKAVVSISGKIGCSPETLRDWVKKQAVESGDRDGITRSEREELKALQRENRELKQANDILRKASGFFRGGGPRPPTEEMIMFIAGHRKEHGVEAICKVLPIAPSTYYHHQAVQRDPEKASLRAQRDAVLCPKITERWEASSKRYGAVKVWYDLIAAGEDVSRCTVVRLMKAMGLQGVTRGKGKKTTQSNPALPCPEDKVNRVFKAPAPNILWVADFTYVRTVVGFVYVAFIIDVFARYIVGWQVSSSPNTKLVLDALDQALAARNPDRDSLTHHSDRGVQYLSIKYSERLEEAKIGASVGSIGDSYDNALAETINGLYKPEVIEHEGPWSGKKTVEMATLNWVHWYNETRLYGPLGYISPATVERNFYNTDFAVKIAAE</sequence>
<keyword evidence="1" id="KW-0175">Coiled coil</keyword>
<dbReference type="PANTHER" id="PTHR46889:SF5">
    <property type="entry name" value="INTEGRASE PROTEIN"/>
    <property type="match status" value="1"/>
</dbReference>
<protein>
    <submittedName>
        <fullName evidence="3">IS3 family transposase</fullName>
    </submittedName>
</protein>
<accession>A0ABZ2XMK4</accession>
<dbReference type="InterPro" id="IPR025948">
    <property type="entry name" value="HTH-like_dom"/>
</dbReference>
<dbReference type="Gene3D" id="3.30.420.10">
    <property type="entry name" value="Ribonuclease H-like superfamily/Ribonuclease H"/>
    <property type="match status" value="1"/>
</dbReference>
<dbReference type="SUPFAM" id="SSF53098">
    <property type="entry name" value="Ribonuclease H-like"/>
    <property type="match status" value="1"/>
</dbReference>
<gene>
    <name evidence="3" type="ORF">QEZ52_11795</name>
</gene>
<dbReference type="Pfam" id="PF00665">
    <property type="entry name" value="rve"/>
    <property type="match status" value="1"/>
</dbReference>
<dbReference type="InterPro" id="IPR012337">
    <property type="entry name" value="RNaseH-like_sf"/>
</dbReference>
<dbReference type="Proteomes" id="UP001623232">
    <property type="component" value="Chromosome"/>
</dbReference>
<dbReference type="InterPro" id="IPR009057">
    <property type="entry name" value="Homeodomain-like_sf"/>
</dbReference>
<dbReference type="InterPro" id="IPR002514">
    <property type="entry name" value="Transposase_8"/>
</dbReference>
<feature type="coiled-coil region" evidence="1">
    <location>
        <begin position="68"/>
        <end position="95"/>
    </location>
</feature>
<dbReference type="InterPro" id="IPR036388">
    <property type="entry name" value="WH-like_DNA-bd_sf"/>
</dbReference>
<dbReference type="SUPFAM" id="SSF46689">
    <property type="entry name" value="Homeodomain-like"/>
    <property type="match status" value="1"/>
</dbReference>
<dbReference type="InterPro" id="IPR036397">
    <property type="entry name" value="RNaseH_sf"/>
</dbReference>
<reference evidence="3 4" key="1">
    <citation type="submission" date="2023-04" db="EMBL/GenBank/DDBJ databases">
        <title>Complete genome sequence of Alisedimentitalea scapharcae.</title>
        <authorList>
            <person name="Rong J.-C."/>
            <person name="Yi M.-L."/>
            <person name="Zhao Q."/>
        </authorList>
    </citation>
    <scope>NUCLEOTIDE SEQUENCE [LARGE SCALE GENOMIC DNA]</scope>
    <source>
        <strain evidence="3 4">KCTC 42119</strain>
    </source>
</reference>
<organism evidence="3 4">
    <name type="scientific">Aliisedimentitalea scapharcae</name>
    <dbReference type="NCBI Taxonomy" id="1524259"/>
    <lineage>
        <taxon>Bacteria</taxon>
        <taxon>Pseudomonadati</taxon>
        <taxon>Pseudomonadota</taxon>
        <taxon>Alphaproteobacteria</taxon>
        <taxon>Rhodobacterales</taxon>
        <taxon>Roseobacteraceae</taxon>
        <taxon>Aliisedimentitalea</taxon>
    </lineage>
</organism>
<dbReference type="Pfam" id="PF01527">
    <property type="entry name" value="HTH_Tnp_1"/>
    <property type="match status" value="1"/>
</dbReference>
<dbReference type="PANTHER" id="PTHR46889">
    <property type="entry name" value="TRANSPOSASE INSF FOR INSERTION SEQUENCE IS3B-RELATED"/>
    <property type="match status" value="1"/>
</dbReference>
<dbReference type="InterPro" id="IPR048020">
    <property type="entry name" value="Transpos_IS3"/>
</dbReference>
<dbReference type="InterPro" id="IPR001584">
    <property type="entry name" value="Integrase_cat-core"/>
</dbReference>
<keyword evidence="4" id="KW-1185">Reference proteome</keyword>
<evidence type="ECO:0000256" key="1">
    <source>
        <dbReference type="SAM" id="Coils"/>
    </source>
</evidence>